<dbReference type="InterPro" id="IPR039426">
    <property type="entry name" value="TonB-dep_rcpt-like"/>
</dbReference>
<gene>
    <name evidence="10" type="ORF">CCY01nite_27250</name>
</gene>
<evidence type="ECO:0000256" key="3">
    <source>
        <dbReference type="ARBA" id="ARBA00022452"/>
    </source>
</evidence>
<reference evidence="10 11" key="1">
    <citation type="submission" date="2019-07" db="EMBL/GenBank/DDBJ databases">
        <title>Whole genome shotgun sequence of Chitinophaga cymbidii NBRC 109752.</title>
        <authorList>
            <person name="Hosoyama A."/>
            <person name="Uohara A."/>
            <person name="Ohji S."/>
            <person name="Ichikawa N."/>
        </authorList>
    </citation>
    <scope>NUCLEOTIDE SEQUENCE [LARGE SCALE GENOMIC DNA]</scope>
    <source>
        <strain evidence="10 11">NBRC 109752</strain>
    </source>
</reference>
<evidence type="ECO:0000256" key="8">
    <source>
        <dbReference type="SAM" id="SignalP"/>
    </source>
</evidence>
<keyword evidence="6 7" id="KW-0998">Cell outer membrane</keyword>
<feature type="chain" id="PRO_5021775487" evidence="8">
    <location>
        <begin position="21"/>
        <end position="1100"/>
    </location>
</feature>
<sequence>MRRILFLATLLTFFVPRMWAQDKKVVTGTVKDANGTLLPGVTVKEKGTQNGAMTAADGSFRISVQPSATLVFSFMGYVAQEAQAGEGALNIVLQEDAKNLNEVVVTALGIKRETRKLGYAMTELKGSELAKTNAINPVAALQGKVAGVDISGAAGGPQSANRIVLRGAKSLNGKDQPIFVIDGVIFENEAADDAVNFGNVLKNFNQDEFESVSILKGAAATALYGSRAINGAVLITTKKGITRKGLGVDVSQTVQFEHAYRAPIALQNVYGAGTTGFFNKDGDGRDVVQWSGNSFGPKMEGQMAKLPNGEFAPYSPMPDNQMYNYQLGKYFNTNVAVEGGTDKANFRFSYSHLDNNSVEPNNKFSRNSFSLRSSAIISKWLSAEGGITYAFSNTLNPTRQGGDYTTQNAGRKWIYIFPRNYDPAYWSARYLGGLGRTTLQQDLLNDINPTHPGADYWFSLDNDRWERDEKLLMGNLSLTATANDWLKFLLRGNFSNEQNTDDRRELGWGPNFGGSRGLYAISGTNRTQYTFTGMAMFSPKLRNDDFTLNVNLGAETWNSGIGNQYSARTNGGLRIPGQYTITNSVGPVDASNNKILPRKQINSLFLSGSLSYKNAFFLDVTGRNDWSSALMYPGGGGNYSYFYPSVSGAWEFTETFKGELPAFITYGKLRASYAVVGGDTDPYQLNSGYQMEQLWNSGSLSTGMPLYYLYNKDIYPNENLKPSMANSIEFGADVRFLNNRLGVDVAYYKTNIKNQILNLDVAIESGVAKRFINAGNFQNQGVEIAINARPIEGKDFSWDVNLNGSRNTNKIISLGEGISTYEMGNDQDVRVIAQVGKPYGVITTNYGYTRYQSTDPSKNGKPVITASSSFPYQFQRGYAEVGNITPDFNLGLSNNFSYKNFSLGFLLQARIGGDIFSASHQYGTGRGTVESTLAGRDAASGGLAWTDNEGRQRNDGMIPDGVFADGTTIKTPAGAEQEVGGMTYREAYEAGYVKPLSPYNYYSMIGEWGIGIREASVFDASYVALREVSIGYTFPTKMVERWKLTKARVLLVGRNLGYLYNNLPDDINPESLRNNKTSAFSEYGGAPFVRNMALTVQLGF</sequence>
<dbReference type="RefSeq" id="WP_186831046.1">
    <property type="nucleotide sequence ID" value="NZ_BKAU01000002.1"/>
</dbReference>
<dbReference type="PROSITE" id="PS52016">
    <property type="entry name" value="TONB_DEPENDENT_REC_3"/>
    <property type="match status" value="1"/>
</dbReference>
<keyword evidence="5 7" id="KW-0472">Membrane</keyword>
<feature type="domain" description="TonB-dependent receptor plug" evidence="9">
    <location>
        <begin position="115"/>
        <end position="232"/>
    </location>
</feature>
<evidence type="ECO:0000256" key="1">
    <source>
        <dbReference type="ARBA" id="ARBA00004571"/>
    </source>
</evidence>
<dbReference type="NCBIfam" id="TIGR04057">
    <property type="entry name" value="SusC_RagA_signa"/>
    <property type="match status" value="1"/>
</dbReference>
<dbReference type="Gene3D" id="2.40.170.20">
    <property type="entry name" value="TonB-dependent receptor, beta-barrel domain"/>
    <property type="match status" value="1"/>
</dbReference>
<organism evidence="10 11">
    <name type="scientific">Chitinophaga cymbidii</name>
    <dbReference type="NCBI Taxonomy" id="1096750"/>
    <lineage>
        <taxon>Bacteria</taxon>
        <taxon>Pseudomonadati</taxon>
        <taxon>Bacteroidota</taxon>
        <taxon>Chitinophagia</taxon>
        <taxon>Chitinophagales</taxon>
        <taxon>Chitinophagaceae</taxon>
        <taxon>Chitinophaga</taxon>
    </lineage>
</organism>
<keyword evidence="3 7" id="KW-1134">Transmembrane beta strand</keyword>
<dbReference type="Proteomes" id="UP000321436">
    <property type="component" value="Unassembled WGS sequence"/>
</dbReference>
<evidence type="ECO:0000313" key="11">
    <source>
        <dbReference type="Proteomes" id="UP000321436"/>
    </source>
</evidence>
<proteinExistence type="inferred from homology"/>
<accession>A0A512RL79</accession>
<dbReference type="GO" id="GO:0009279">
    <property type="term" value="C:cell outer membrane"/>
    <property type="evidence" value="ECO:0007669"/>
    <property type="project" value="UniProtKB-SubCell"/>
</dbReference>
<evidence type="ECO:0000256" key="5">
    <source>
        <dbReference type="ARBA" id="ARBA00023136"/>
    </source>
</evidence>
<dbReference type="Pfam" id="PF13715">
    <property type="entry name" value="CarbopepD_reg_2"/>
    <property type="match status" value="1"/>
</dbReference>
<evidence type="ECO:0000313" key="10">
    <source>
        <dbReference type="EMBL" id="GEP96465.1"/>
    </source>
</evidence>
<name>A0A512RL79_9BACT</name>
<dbReference type="InterPro" id="IPR036942">
    <property type="entry name" value="Beta-barrel_TonB_sf"/>
</dbReference>
<dbReference type="InterPro" id="IPR023996">
    <property type="entry name" value="TonB-dep_OMP_SusC/RagA"/>
</dbReference>
<evidence type="ECO:0000256" key="6">
    <source>
        <dbReference type="ARBA" id="ARBA00023237"/>
    </source>
</evidence>
<comment type="similarity">
    <text evidence="7">Belongs to the TonB-dependent receptor family.</text>
</comment>
<keyword evidence="2 7" id="KW-0813">Transport</keyword>
<dbReference type="Gene3D" id="2.60.40.1120">
    <property type="entry name" value="Carboxypeptidase-like, regulatory domain"/>
    <property type="match status" value="1"/>
</dbReference>
<evidence type="ECO:0000256" key="2">
    <source>
        <dbReference type="ARBA" id="ARBA00022448"/>
    </source>
</evidence>
<keyword evidence="8" id="KW-0732">Signal</keyword>
<dbReference type="InterPro" id="IPR008969">
    <property type="entry name" value="CarboxyPept-like_regulatory"/>
</dbReference>
<dbReference type="AlphaFoldDB" id="A0A512RL79"/>
<protein>
    <submittedName>
        <fullName evidence="10">SusC/RagA family TonB-linked outer membrane protein</fullName>
    </submittedName>
</protein>
<comment type="caution">
    <text evidence="10">The sequence shown here is derived from an EMBL/GenBank/DDBJ whole genome shotgun (WGS) entry which is preliminary data.</text>
</comment>
<evidence type="ECO:0000256" key="4">
    <source>
        <dbReference type="ARBA" id="ARBA00022692"/>
    </source>
</evidence>
<dbReference type="InterPro" id="IPR023997">
    <property type="entry name" value="TonB-dep_OMP_SusC/RagA_CS"/>
</dbReference>
<dbReference type="NCBIfam" id="TIGR04056">
    <property type="entry name" value="OMP_RagA_SusC"/>
    <property type="match status" value="1"/>
</dbReference>
<feature type="signal peptide" evidence="8">
    <location>
        <begin position="1"/>
        <end position="20"/>
    </location>
</feature>
<dbReference type="InterPro" id="IPR037066">
    <property type="entry name" value="Plug_dom_sf"/>
</dbReference>
<dbReference type="SUPFAM" id="SSF56935">
    <property type="entry name" value="Porins"/>
    <property type="match status" value="1"/>
</dbReference>
<keyword evidence="11" id="KW-1185">Reference proteome</keyword>
<evidence type="ECO:0000256" key="7">
    <source>
        <dbReference type="PROSITE-ProRule" id="PRU01360"/>
    </source>
</evidence>
<dbReference type="Pfam" id="PF07715">
    <property type="entry name" value="Plug"/>
    <property type="match status" value="1"/>
</dbReference>
<dbReference type="Gene3D" id="2.170.130.10">
    <property type="entry name" value="TonB-dependent receptor, plug domain"/>
    <property type="match status" value="1"/>
</dbReference>
<dbReference type="EMBL" id="BKAU01000002">
    <property type="protein sequence ID" value="GEP96465.1"/>
    <property type="molecule type" value="Genomic_DNA"/>
</dbReference>
<keyword evidence="4 7" id="KW-0812">Transmembrane</keyword>
<evidence type="ECO:0000259" key="9">
    <source>
        <dbReference type="Pfam" id="PF07715"/>
    </source>
</evidence>
<comment type="subcellular location">
    <subcellularLocation>
        <location evidence="1 7">Cell outer membrane</location>
        <topology evidence="1 7">Multi-pass membrane protein</topology>
    </subcellularLocation>
</comment>
<dbReference type="InterPro" id="IPR012910">
    <property type="entry name" value="Plug_dom"/>
</dbReference>
<dbReference type="SUPFAM" id="SSF49464">
    <property type="entry name" value="Carboxypeptidase regulatory domain-like"/>
    <property type="match status" value="1"/>
</dbReference>